<proteinExistence type="predicted"/>
<dbReference type="NCBIfam" id="NF008763">
    <property type="entry name" value="PRK11798.1-2"/>
    <property type="match status" value="1"/>
</dbReference>
<dbReference type="AlphaFoldDB" id="W7QY83"/>
<feature type="region of interest" description="Disordered" evidence="1">
    <location>
        <begin position="106"/>
        <end position="162"/>
    </location>
</feature>
<dbReference type="GO" id="GO:0006508">
    <property type="term" value="P:proteolysis"/>
    <property type="evidence" value="ECO:0007669"/>
    <property type="project" value="UniProtKB-KW"/>
</dbReference>
<dbReference type="OrthoDB" id="9797358at2"/>
<dbReference type="eggNOG" id="COG2969">
    <property type="taxonomic scope" value="Bacteria"/>
</dbReference>
<evidence type="ECO:0000313" key="3">
    <source>
        <dbReference type="Proteomes" id="UP000019276"/>
    </source>
</evidence>
<keyword evidence="2" id="KW-0378">Hydrolase</keyword>
<dbReference type="GO" id="GO:0005840">
    <property type="term" value="C:ribosome"/>
    <property type="evidence" value="ECO:0007669"/>
    <property type="project" value="TreeGrafter"/>
</dbReference>
<dbReference type="GO" id="GO:0005829">
    <property type="term" value="C:cytosol"/>
    <property type="evidence" value="ECO:0007669"/>
    <property type="project" value="TreeGrafter"/>
</dbReference>
<dbReference type="RefSeq" id="WP_035014285.1">
    <property type="nucleotide sequence ID" value="NZ_ARZY01000013.1"/>
</dbReference>
<dbReference type="Gene3D" id="2.30.30.220">
    <property type="entry name" value="SspB-like"/>
    <property type="match status" value="1"/>
</dbReference>
<evidence type="ECO:0000313" key="2">
    <source>
        <dbReference type="EMBL" id="EWH10275.1"/>
    </source>
</evidence>
<protein>
    <submittedName>
        <fullName evidence="2">ClpXP protease specificity-enhancing factor</fullName>
    </submittedName>
</protein>
<dbReference type="GO" id="GO:0045732">
    <property type="term" value="P:positive regulation of protein catabolic process"/>
    <property type="evidence" value="ECO:0007669"/>
    <property type="project" value="TreeGrafter"/>
</dbReference>
<dbReference type="PIRSF" id="PIRSF005276">
    <property type="entry name" value="SspB"/>
    <property type="match status" value="1"/>
</dbReference>
<sequence>MNPTGTQTSMSPCKPYLVRAIHDWIEDNGCTPYLLVDAEFPGVQVPFEYVKDGQIVLNISSGATGALSIGDDSIEFNARFGGSPRHVSVPIAAVLYIYARENGEGMPFAPEPKPDYAQQPSEPELTTIDGSQPDDAPVETVADDSADKSKKSAKVSHLKVIK</sequence>
<dbReference type="Proteomes" id="UP000019276">
    <property type="component" value="Unassembled WGS sequence"/>
</dbReference>
<dbReference type="SUPFAM" id="SSF101738">
    <property type="entry name" value="SspB-like"/>
    <property type="match status" value="1"/>
</dbReference>
<accession>W7QY83</accession>
<name>W7QY83_9ALTE</name>
<keyword evidence="2" id="KW-0645">Protease</keyword>
<dbReference type="PANTHER" id="PTHR37486">
    <property type="entry name" value="STRINGENT STARVATION PROTEIN B"/>
    <property type="match status" value="1"/>
</dbReference>
<dbReference type="Pfam" id="PF04386">
    <property type="entry name" value="SspB"/>
    <property type="match status" value="1"/>
</dbReference>
<feature type="compositionally biased region" description="Basic residues" evidence="1">
    <location>
        <begin position="151"/>
        <end position="162"/>
    </location>
</feature>
<organism evidence="2 3">
    <name type="scientific">Catenovulum agarivorans DS-2</name>
    <dbReference type="NCBI Taxonomy" id="1328313"/>
    <lineage>
        <taxon>Bacteria</taxon>
        <taxon>Pseudomonadati</taxon>
        <taxon>Pseudomonadota</taxon>
        <taxon>Gammaproteobacteria</taxon>
        <taxon>Alteromonadales</taxon>
        <taxon>Alteromonadaceae</taxon>
        <taxon>Catenovulum</taxon>
    </lineage>
</organism>
<dbReference type="GO" id="GO:0008233">
    <property type="term" value="F:peptidase activity"/>
    <property type="evidence" value="ECO:0007669"/>
    <property type="project" value="UniProtKB-KW"/>
</dbReference>
<evidence type="ECO:0000256" key="1">
    <source>
        <dbReference type="SAM" id="MobiDB-lite"/>
    </source>
</evidence>
<dbReference type="NCBIfam" id="NF008769">
    <property type="entry name" value="PRK11798.2-5"/>
    <property type="match status" value="1"/>
</dbReference>
<dbReference type="STRING" id="1328313.DS2_08370"/>
<reference evidence="2 3" key="1">
    <citation type="journal article" date="2014" name="Genome Announc.">
        <title>Draft Genome Sequence of the Agar-Degrading Bacterium Catenovulum sp. Strain DS-2, Isolated from Intestines of Haliotis diversicolor.</title>
        <authorList>
            <person name="Shan D."/>
            <person name="Li X."/>
            <person name="Gu Z."/>
            <person name="Wei G."/>
            <person name="Gao Z."/>
            <person name="Shao Z."/>
        </authorList>
    </citation>
    <scope>NUCLEOTIDE SEQUENCE [LARGE SCALE GENOMIC DNA]</scope>
    <source>
        <strain evidence="2 3">DS-2</strain>
    </source>
</reference>
<dbReference type="PATRIC" id="fig|1328313.3.peg.1708"/>
<dbReference type="InterPro" id="IPR007481">
    <property type="entry name" value="SspB"/>
</dbReference>
<dbReference type="EMBL" id="ARZY01000013">
    <property type="protein sequence ID" value="EWH10275.1"/>
    <property type="molecule type" value="Genomic_DNA"/>
</dbReference>
<dbReference type="PANTHER" id="PTHR37486:SF1">
    <property type="entry name" value="STRINGENT STARVATION PROTEIN B"/>
    <property type="match status" value="1"/>
</dbReference>
<comment type="caution">
    <text evidence="2">The sequence shown here is derived from an EMBL/GenBank/DDBJ whole genome shotgun (WGS) entry which is preliminary data.</text>
</comment>
<dbReference type="InterPro" id="IPR036760">
    <property type="entry name" value="SspB-like_sf"/>
</dbReference>
<keyword evidence="3" id="KW-1185">Reference proteome</keyword>
<gene>
    <name evidence="2" type="ORF">DS2_08370</name>
</gene>